<evidence type="ECO:0000256" key="1">
    <source>
        <dbReference type="SAM" id="MobiDB-lite"/>
    </source>
</evidence>
<reference evidence="2" key="1">
    <citation type="submission" date="2014-05" db="EMBL/GenBank/DDBJ databases">
        <title>The transcriptome of the halophilic microalga Tetraselmis sp. GSL018 isolated from the Great Salt Lake, Utah.</title>
        <authorList>
            <person name="Jinkerson R.E."/>
            <person name="D'Adamo S."/>
            <person name="Posewitz M.C."/>
        </authorList>
    </citation>
    <scope>NUCLEOTIDE SEQUENCE</scope>
    <source>
        <strain evidence="2">GSL018</strain>
    </source>
</reference>
<sequence>MRDGDGLLSCIIVNSGDGKEAVKAKSSGNKATVFQDRPQQKDSRRNVLA</sequence>
<feature type="region of interest" description="Disordered" evidence="1">
    <location>
        <begin position="21"/>
        <end position="49"/>
    </location>
</feature>
<evidence type="ECO:0000313" key="2">
    <source>
        <dbReference type="EMBL" id="JAC74438.1"/>
    </source>
</evidence>
<gene>
    <name evidence="2" type="ORF">TSPGSL018_25944</name>
</gene>
<feature type="non-terminal residue" evidence="2">
    <location>
        <position position="49"/>
    </location>
</feature>
<name>A0A061RR52_9CHLO</name>
<organism evidence="2">
    <name type="scientific">Tetraselmis sp. GSL018</name>
    <dbReference type="NCBI Taxonomy" id="582737"/>
    <lineage>
        <taxon>Eukaryota</taxon>
        <taxon>Viridiplantae</taxon>
        <taxon>Chlorophyta</taxon>
        <taxon>core chlorophytes</taxon>
        <taxon>Chlorodendrophyceae</taxon>
        <taxon>Chlorodendrales</taxon>
        <taxon>Chlorodendraceae</taxon>
        <taxon>Tetraselmis</taxon>
    </lineage>
</organism>
<accession>A0A061RR52</accession>
<protein>
    <submittedName>
        <fullName evidence="2">Uncharacterized protein</fullName>
    </submittedName>
</protein>
<proteinExistence type="predicted"/>
<dbReference type="AlphaFoldDB" id="A0A061RR52"/>
<feature type="compositionally biased region" description="Basic and acidic residues" evidence="1">
    <location>
        <begin position="38"/>
        <end position="49"/>
    </location>
</feature>
<dbReference type="EMBL" id="GBEZ01011338">
    <property type="protein sequence ID" value="JAC74438.1"/>
    <property type="molecule type" value="Transcribed_RNA"/>
</dbReference>